<dbReference type="PROSITE" id="PS00622">
    <property type="entry name" value="HTH_LUXR_1"/>
    <property type="match status" value="1"/>
</dbReference>
<dbReference type="OrthoDB" id="9796655at2"/>
<dbReference type="PROSITE" id="PS50043">
    <property type="entry name" value="HTH_LUXR_2"/>
    <property type="match status" value="1"/>
</dbReference>
<feature type="modified residue" description="4-aspartylphosphate" evidence="5">
    <location>
        <position position="53"/>
    </location>
</feature>
<evidence type="ECO:0000313" key="9">
    <source>
        <dbReference type="Proteomes" id="UP000291130"/>
    </source>
</evidence>
<keyword evidence="1 5" id="KW-0597">Phosphoprotein</keyword>
<dbReference type="AlphaFoldDB" id="A0A411MIU9"/>
<dbReference type="PROSITE" id="PS50110">
    <property type="entry name" value="RESPONSE_REGULATORY"/>
    <property type="match status" value="1"/>
</dbReference>
<sequence length="204" mass="22532">MPTVLIVDDHPTIRLAVRMLLERERYEIVGETGDGVAAVQMARELRPDVVILDIGLPGLDGLSVIKRLHLMDHTPKIMVLTGQPAPLFARRCLDAGSSAFVHKDEDLEALIFALKAMIKGYSTFPDMSANRGPLGSEEQRLASLSSREMEVLRRLAAGHSNNEIGARMHLSPKTISTYKSRIMEKLQVGSLVDLMGLTHRNNVI</sequence>
<dbReference type="SMART" id="SM00448">
    <property type="entry name" value="REC"/>
    <property type="match status" value="1"/>
</dbReference>
<dbReference type="InterPro" id="IPR001789">
    <property type="entry name" value="Sig_transdc_resp-reg_receiver"/>
</dbReference>
<dbReference type="InterPro" id="IPR036388">
    <property type="entry name" value="WH-like_DNA-bd_sf"/>
</dbReference>
<evidence type="ECO:0000256" key="3">
    <source>
        <dbReference type="ARBA" id="ARBA00023125"/>
    </source>
</evidence>
<protein>
    <submittedName>
        <fullName evidence="8">Response regulator</fullName>
    </submittedName>
</protein>
<evidence type="ECO:0000259" key="6">
    <source>
        <dbReference type="PROSITE" id="PS50043"/>
    </source>
</evidence>
<dbReference type="InterPro" id="IPR000792">
    <property type="entry name" value="Tscrpt_reg_LuxR_C"/>
</dbReference>
<dbReference type="PRINTS" id="PR00038">
    <property type="entry name" value="HTHLUXR"/>
</dbReference>
<dbReference type="Pfam" id="PF00072">
    <property type="entry name" value="Response_reg"/>
    <property type="match status" value="1"/>
</dbReference>
<dbReference type="InterPro" id="IPR011006">
    <property type="entry name" value="CheY-like_superfamily"/>
</dbReference>
<dbReference type="Gene3D" id="3.40.50.2300">
    <property type="match status" value="1"/>
</dbReference>
<dbReference type="SMART" id="SM00421">
    <property type="entry name" value="HTH_LUXR"/>
    <property type="match status" value="1"/>
</dbReference>
<dbReference type="Proteomes" id="UP000291130">
    <property type="component" value="Chromosome"/>
</dbReference>
<dbReference type="GO" id="GO:0003677">
    <property type="term" value="F:DNA binding"/>
    <property type="evidence" value="ECO:0007669"/>
    <property type="project" value="UniProtKB-KW"/>
</dbReference>
<dbReference type="EMBL" id="CP035952">
    <property type="protein sequence ID" value="QBF26650.1"/>
    <property type="molecule type" value="Genomic_DNA"/>
</dbReference>
<dbReference type="GO" id="GO:0006355">
    <property type="term" value="P:regulation of DNA-templated transcription"/>
    <property type="evidence" value="ECO:0007669"/>
    <property type="project" value="InterPro"/>
</dbReference>
<dbReference type="InterPro" id="IPR016032">
    <property type="entry name" value="Sig_transdc_resp-reg_C-effctor"/>
</dbReference>
<dbReference type="InterPro" id="IPR039420">
    <property type="entry name" value="WalR-like"/>
</dbReference>
<keyword evidence="9" id="KW-1185">Reference proteome</keyword>
<name>A0A411MIU9_9PSED</name>
<organism evidence="8 9">
    <name type="scientific">Pseudomonas tructae</name>
    <dbReference type="NCBI Taxonomy" id="2518644"/>
    <lineage>
        <taxon>Bacteria</taxon>
        <taxon>Pseudomonadati</taxon>
        <taxon>Pseudomonadota</taxon>
        <taxon>Gammaproteobacteria</taxon>
        <taxon>Pseudomonadales</taxon>
        <taxon>Pseudomonadaceae</taxon>
        <taxon>Pseudomonas</taxon>
    </lineage>
</organism>
<dbReference type="Gene3D" id="1.10.10.10">
    <property type="entry name" value="Winged helix-like DNA-binding domain superfamily/Winged helix DNA-binding domain"/>
    <property type="match status" value="1"/>
</dbReference>
<dbReference type="CDD" id="cd06170">
    <property type="entry name" value="LuxR_C_like"/>
    <property type="match status" value="1"/>
</dbReference>
<reference evidence="8 9" key="1">
    <citation type="submission" date="2019-02" db="EMBL/GenBank/DDBJ databases">
        <title>Complete genome sequence of Pseudomonas sp. SNU WT1 isolated from rainbow trout.</title>
        <authorList>
            <person name="Oh W.T."/>
            <person name="Park S.C."/>
        </authorList>
    </citation>
    <scope>NUCLEOTIDE SEQUENCE [LARGE SCALE GENOMIC DNA]</scope>
    <source>
        <strain evidence="8 9">SNU WT1</strain>
    </source>
</reference>
<dbReference type="PANTHER" id="PTHR43214:SF41">
    <property type="entry name" value="NITRATE_NITRITE RESPONSE REGULATOR PROTEIN NARP"/>
    <property type="match status" value="1"/>
</dbReference>
<gene>
    <name evidence="8" type="ORF">EXN22_13450</name>
</gene>
<evidence type="ECO:0000313" key="8">
    <source>
        <dbReference type="EMBL" id="QBF26650.1"/>
    </source>
</evidence>
<proteinExistence type="predicted"/>
<dbReference type="InterPro" id="IPR058245">
    <property type="entry name" value="NreC/VraR/RcsB-like_REC"/>
</dbReference>
<evidence type="ECO:0000256" key="1">
    <source>
        <dbReference type="ARBA" id="ARBA00022553"/>
    </source>
</evidence>
<evidence type="ECO:0000256" key="2">
    <source>
        <dbReference type="ARBA" id="ARBA00023015"/>
    </source>
</evidence>
<feature type="domain" description="Response regulatory" evidence="7">
    <location>
        <begin position="3"/>
        <end position="118"/>
    </location>
</feature>
<dbReference type="SUPFAM" id="SSF52172">
    <property type="entry name" value="CheY-like"/>
    <property type="match status" value="1"/>
</dbReference>
<dbReference type="KEGG" id="ptk:EXN22_13450"/>
<dbReference type="GO" id="GO:0000160">
    <property type="term" value="P:phosphorelay signal transduction system"/>
    <property type="evidence" value="ECO:0007669"/>
    <property type="project" value="InterPro"/>
</dbReference>
<keyword evidence="3" id="KW-0238">DNA-binding</keyword>
<keyword evidence="4" id="KW-0804">Transcription</keyword>
<evidence type="ECO:0000256" key="4">
    <source>
        <dbReference type="ARBA" id="ARBA00023163"/>
    </source>
</evidence>
<dbReference type="CDD" id="cd17535">
    <property type="entry name" value="REC_NarL-like"/>
    <property type="match status" value="1"/>
</dbReference>
<dbReference type="PANTHER" id="PTHR43214">
    <property type="entry name" value="TWO-COMPONENT RESPONSE REGULATOR"/>
    <property type="match status" value="1"/>
</dbReference>
<dbReference type="SUPFAM" id="SSF46894">
    <property type="entry name" value="C-terminal effector domain of the bipartite response regulators"/>
    <property type="match status" value="1"/>
</dbReference>
<dbReference type="Pfam" id="PF00196">
    <property type="entry name" value="GerE"/>
    <property type="match status" value="1"/>
</dbReference>
<dbReference type="RefSeq" id="WP_130264518.1">
    <property type="nucleotide sequence ID" value="NZ_CP035952.1"/>
</dbReference>
<accession>A0A411MIU9</accession>
<keyword evidence="2" id="KW-0805">Transcription regulation</keyword>
<feature type="domain" description="HTH luxR-type" evidence="6">
    <location>
        <begin position="137"/>
        <end position="202"/>
    </location>
</feature>
<evidence type="ECO:0000259" key="7">
    <source>
        <dbReference type="PROSITE" id="PS50110"/>
    </source>
</evidence>
<evidence type="ECO:0000256" key="5">
    <source>
        <dbReference type="PROSITE-ProRule" id="PRU00169"/>
    </source>
</evidence>